<evidence type="ECO:0000256" key="2">
    <source>
        <dbReference type="ARBA" id="ARBA00022723"/>
    </source>
</evidence>
<dbReference type="SUPFAM" id="SSF51621">
    <property type="entry name" value="Phosphoenolpyruvate/pyruvate domain"/>
    <property type="match status" value="1"/>
</dbReference>
<gene>
    <name evidence="5" type="primary">hpaI</name>
    <name evidence="5" type="ORF">GCM10009750_35270</name>
</gene>
<dbReference type="Proteomes" id="UP001501746">
    <property type="component" value="Unassembled WGS sequence"/>
</dbReference>
<evidence type="ECO:0000256" key="3">
    <source>
        <dbReference type="ARBA" id="ARBA00023239"/>
    </source>
</evidence>
<keyword evidence="2" id="KW-0479">Metal-binding</keyword>
<keyword evidence="3" id="KW-0456">Lyase</keyword>
<dbReference type="InterPro" id="IPR015813">
    <property type="entry name" value="Pyrv/PenolPyrv_kinase-like_dom"/>
</dbReference>
<evidence type="ECO:0000313" key="5">
    <source>
        <dbReference type="EMBL" id="GAA1845910.1"/>
    </source>
</evidence>
<accession>A0ABN2N094</accession>
<dbReference type="PANTHER" id="PTHR30502">
    <property type="entry name" value="2-KETO-3-DEOXY-L-RHAMNONATE ALDOLASE"/>
    <property type="match status" value="1"/>
</dbReference>
<dbReference type="InterPro" id="IPR040442">
    <property type="entry name" value="Pyrv_kinase-like_dom_sf"/>
</dbReference>
<organism evidence="5 6">
    <name type="scientific">Agromyces salentinus</name>
    <dbReference type="NCBI Taxonomy" id="269421"/>
    <lineage>
        <taxon>Bacteria</taxon>
        <taxon>Bacillati</taxon>
        <taxon>Actinomycetota</taxon>
        <taxon>Actinomycetes</taxon>
        <taxon>Micrococcales</taxon>
        <taxon>Microbacteriaceae</taxon>
        <taxon>Agromyces</taxon>
    </lineage>
</organism>
<reference evidence="5 6" key="1">
    <citation type="journal article" date="2019" name="Int. J. Syst. Evol. Microbiol.">
        <title>The Global Catalogue of Microorganisms (GCM) 10K type strain sequencing project: providing services to taxonomists for standard genome sequencing and annotation.</title>
        <authorList>
            <consortium name="The Broad Institute Genomics Platform"/>
            <consortium name="The Broad Institute Genome Sequencing Center for Infectious Disease"/>
            <person name="Wu L."/>
            <person name="Ma J."/>
        </authorList>
    </citation>
    <scope>NUCLEOTIDE SEQUENCE [LARGE SCALE GENOMIC DNA]</scope>
    <source>
        <strain evidence="5 6">JCM 14323</strain>
    </source>
</reference>
<comment type="caution">
    <text evidence="5">The sequence shown here is derived from an EMBL/GenBank/DDBJ whole genome shotgun (WGS) entry which is preliminary data.</text>
</comment>
<dbReference type="Pfam" id="PF03328">
    <property type="entry name" value="HpcH_HpaI"/>
    <property type="match status" value="1"/>
</dbReference>
<evidence type="ECO:0000259" key="4">
    <source>
        <dbReference type="Pfam" id="PF03328"/>
    </source>
</evidence>
<sequence length="276" mass="28205">MPIRLTLPPTLGERIAASDRPLVGAWSCAGSATNAEIIAGSGLDVVLIDAEHSPADLESVLAQLQAVAAYPVAPIVRPPFGDTVTLKRYLDVGVQNLLVPMVDTAEQAAGIVRAVRYPPLGVRGVGSSLARSSRWNRIEGYLGDADSTISVFVQIESATAMADLEEILAVDGVDGVFFGPADLAASMGLLGQQEHPDVVGAVLAGIAAATAAGVPSGVNAFVPAAADRYVAAGASLVIVGADVALLARSTEALADRFIGQRPTDAADDADAPRPSY</sequence>
<dbReference type="InterPro" id="IPR050251">
    <property type="entry name" value="HpcH-HpaI_aldolase"/>
</dbReference>
<keyword evidence="6" id="KW-1185">Reference proteome</keyword>
<dbReference type="RefSeq" id="WP_157428450.1">
    <property type="nucleotide sequence ID" value="NZ_BAAANK010000012.1"/>
</dbReference>
<dbReference type="InterPro" id="IPR005000">
    <property type="entry name" value="Aldolase/citrate-lyase_domain"/>
</dbReference>
<name>A0ABN2N094_9MICO</name>
<comment type="similarity">
    <text evidence="1">Belongs to the HpcH/HpaI aldolase family.</text>
</comment>
<dbReference type="PANTHER" id="PTHR30502:SF0">
    <property type="entry name" value="PHOSPHOENOLPYRUVATE CARBOXYLASE FAMILY PROTEIN"/>
    <property type="match status" value="1"/>
</dbReference>
<feature type="domain" description="HpcH/HpaI aldolase/citrate lyase" evidence="4">
    <location>
        <begin position="24"/>
        <end position="247"/>
    </location>
</feature>
<evidence type="ECO:0000313" key="6">
    <source>
        <dbReference type="Proteomes" id="UP001501746"/>
    </source>
</evidence>
<evidence type="ECO:0000256" key="1">
    <source>
        <dbReference type="ARBA" id="ARBA00005568"/>
    </source>
</evidence>
<dbReference type="Gene3D" id="3.20.20.60">
    <property type="entry name" value="Phosphoenolpyruvate-binding domains"/>
    <property type="match status" value="1"/>
</dbReference>
<proteinExistence type="inferred from homology"/>
<protein>
    <submittedName>
        <fullName evidence="5">4-hydroxy-2-oxoheptanedioate aldolase</fullName>
    </submittedName>
</protein>
<dbReference type="EMBL" id="BAAANK010000012">
    <property type="protein sequence ID" value="GAA1845910.1"/>
    <property type="molecule type" value="Genomic_DNA"/>
</dbReference>